<dbReference type="VEuPathDB" id="FungiDB:RhiirFUN_009537"/>
<evidence type="ECO:0000313" key="1">
    <source>
        <dbReference type="EMBL" id="ESA05782.1"/>
    </source>
</evidence>
<evidence type="ECO:0008006" key="2">
    <source>
        <dbReference type="Google" id="ProtNLM"/>
    </source>
</evidence>
<proteinExistence type="predicted"/>
<dbReference type="AlphaFoldDB" id="U9TEC1"/>
<gene>
    <name evidence="1" type="ORF">GLOINDRAFT_35066</name>
</gene>
<reference evidence="1" key="1">
    <citation type="submission" date="2013-07" db="EMBL/GenBank/DDBJ databases">
        <title>The genome of an arbuscular mycorrhizal fungus provides insights into the evolution of the oldest plant symbiosis.</title>
        <authorList>
            <consortium name="DOE Joint Genome Institute"/>
            <person name="Tisserant E."/>
            <person name="Malbreil M."/>
            <person name="Kuo A."/>
            <person name="Kohler A."/>
            <person name="Symeonidi A."/>
            <person name="Balestrini R."/>
            <person name="Charron P."/>
            <person name="Duensing N."/>
            <person name="Frei-dit-Frey N."/>
            <person name="Gianinazzi-Pearson V."/>
            <person name="Gilbert B."/>
            <person name="Handa Y."/>
            <person name="Hijri M."/>
            <person name="Kaul R."/>
            <person name="Kawaguchi M."/>
            <person name="Krajinski F."/>
            <person name="Lammers P."/>
            <person name="Lapierre D."/>
            <person name="Masclaux F.G."/>
            <person name="Murat C."/>
            <person name="Morin E."/>
            <person name="Ndikumana S."/>
            <person name="Pagni M."/>
            <person name="Petitpierre D."/>
            <person name="Requena N."/>
            <person name="Rosikiewicz P."/>
            <person name="Riley R."/>
            <person name="Saito K."/>
            <person name="San Clemente H."/>
            <person name="Shapiro H."/>
            <person name="van Tuinen D."/>
            <person name="Becard G."/>
            <person name="Bonfante P."/>
            <person name="Paszkowski U."/>
            <person name="Shachar-Hill Y."/>
            <person name="Young J.P."/>
            <person name="Sanders I.R."/>
            <person name="Henrissat B."/>
            <person name="Rensing S.A."/>
            <person name="Grigoriev I.V."/>
            <person name="Corradi N."/>
            <person name="Roux C."/>
            <person name="Martin F."/>
        </authorList>
    </citation>
    <scope>NUCLEOTIDE SEQUENCE</scope>
    <source>
        <strain evidence="1">DAOM 197198</strain>
    </source>
</reference>
<accession>U9TEC1</accession>
<organism evidence="1">
    <name type="scientific">Rhizophagus irregularis (strain DAOM 181602 / DAOM 197198 / MUCL 43194)</name>
    <name type="common">Arbuscular mycorrhizal fungus</name>
    <name type="synonym">Glomus intraradices</name>
    <dbReference type="NCBI Taxonomy" id="747089"/>
    <lineage>
        <taxon>Eukaryota</taxon>
        <taxon>Fungi</taxon>
        <taxon>Fungi incertae sedis</taxon>
        <taxon>Mucoromycota</taxon>
        <taxon>Glomeromycotina</taxon>
        <taxon>Glomeromycetes</taxon>
        <taxon>Glomerales</taxon>
        <taxon>Glomeraceae</taxon>
        <taxon>Rhizophagus</taxon>
    </lineage>
</organism>
<dbReference type="EMBL" id="KI292540">
    <property type="protein sequence ID" value="ESA05782.1"/>
    <property type="molecule type" value="Genomic_DNA"/>
</dbReference>
<dbReference type="HOGENOM" id="CLU_2298455_0_0_1"/>
<name>U9TEC1_RHIID</name>
<protein>
    <recommendedName>
        <fullName evidence="2">BED-type domain-containing protein</fullName>
    </recommendedName>
</protein>
<sequence length="110" mass="13017">MPKQRYSFWSEFEEIIDSNGKKRYKCIYCNSEWAKNATRLQEHLNTCLARKITMESIVSEPEPTVNQTNKRKQTTLNHYMPSFTKQDQEELESLLVRAFCSTGLLEFLLM</sequence>